<evidence type="ECO:0008006" key="4">
    <source>
        <dbReference type="Google" id="ProtNLM"/>
    </source>
</evidence>
<dbReference type="HOGENOM" id="CLU_687332_0_0_1"/>
<protein>
    <recommendedName>
        <fullName evidence="4">RING-type domain-containing protein</fullName>
    </recommendedName>
</protein>
<evidence type="ECO:0000313" key="2">
    <source>
        <dbReference type="EMBL" id="EGD95910.1"/>
    </source>
</evidence>
<organism evidence="2 3">
    <name type="scientific">Trichophyton tonsurans (strain CBS 112818)</name>
    <name type="common">Scalp ringworm fungus</name>
    <dbReference type="NCBI Taxonomy" id="647933"/>
    <lineage>
        <taxon>Eukaryota</taxon>
        <taxon>Fungi</taxon>
        <taxon>Dikarya</taxon>
        <taxon>Ascomycota</taxon>
        <taxon>Pezizomycotina</taxon>
        <taxon>Eurotiomycetes</taxon>
        <taxon>Eurotiomycetidae</taxon>
        <taxon>Onygenales</taxon>
        <taxon>Arthrodermataceae</taxon>
        <taxon>Trichophyton</taxon>
    </lineage>
</organism>
<dbReference type="EMBL" id="GG698491">
    <property type="protein sequence ID" value="EGD95910.1"/>
    <property type="molecule type" value="Genomic_DNA"/>
</dbReference>
<gene>
    <name evidence="2" type="ORF">TESG_03373</name>
</gene>
<evidence type="ECO:0000313" key="3">
    <source>
        <dbReference type="Proteomes" id="UP000009172"/>
    </source>
</evidence>
<name>F2RXC6_TRIT1</name>
<dbReference type="OrthoDB" id="4207736at2759"/>
<feature type="compositionally biased region" description="Polar residues" evidence="1">
    <location>
        <begin position="385"/>
        <end position="395"/>
    </location>
</feature>
<feature type="compositionally biased region" description="Low complexity" evidence="1">
    <location>
        <begin position="350"/>
        <end position="363"/>
    </location>
</feature>
<feature type="region of interest" description="Disordered" evidence="1">
    <location>
        <begin position="320"/>
        <end position="395"/>
    </location>
</feature>
<feature type="region of interest" description="Disordered" evidence="1">
    <location>
        <begin position="178"/>
        <end position="207"/>
    </location>
</feature>
<dbReference type="Gene3D" id="3.30.40.10">
    <property type="entry name" value="Zinc/RING finger domain, C3HC4 (zinc finger)"/>
    <property type="match status" value="1"/>
</dbReference>
<evidence type="ECO:0000256" key="1">
    <source>
        <dbReference type="SAM" id="MobiDB-lite"/>
    </source>
</evidence>
<reference evidence="3" key="1">
    <citation type="journal article" date="2012" name="MBio">
        <title>Comparative genome analysis of Trichophyton rubrum and related dermatophytes reveals candidate genes involved in infection.</title>
        <authorList>
            <person name="Martinez D.A."/>
            <person name="Oliver B.G."/>
            <person name="Graeser Y."/>
            <person name="Goldberg J.M."/>
            <person name="Li W."/>
            <person name="Martinez-Rossi N.M."/>
            <person name="Monod M."/>
            <person name="Shelest E."/>
            <person name="Barton R.C."/>
            <person name="Birch E."/>
            <person name="Brakhage A.A."/>
            <person name="Chen Z."/>
            <person name="Gurr S.J."/>
            <person name="Heiman D."/>
            <person name="Heitman J."/>
            <person name="Kosti I."/>
            <person name="Rossi A."/>
            <person name="Saif S."/>
            <person name="Samalova M."/>
            <person name="Saunders C.W."/>
            <person name="Shea T."/>
            <person name="Summerbell R.C."/>
            <person name="Xu J."/>
            <person name="Young S."/>
            <person name="Zeng Q."/>
            <person name="Birren B.W."/>
            <person name="Cuomo C.A."/>
            <person name="White T.C."/>
        </authorList>
    </citation>
    <scope>NUCLEOTIDE SEQUENCE [LARGE SCALE GENOMIC DNA]</scope>
    <source>
        <strain evidence="3">CBS 112818</strain>
    </source>
</reference>
<sequence length="481" mass="53700">MGPAFRRGTPKSQPSRNLNSILSISTKLHRALIRYSSHGSAIPGYSTPDYSSSIYSIDDDTYSITPPSHQERLEDIIGVAFDCTCYGFTPSQGCRCRNQIRQRSLNTALRLLNLGDELLRNGRDISHALELLAHCVLCMRNHQYQAGALAQMWAEKVASSLAQGQSAYVTPTRSPLSQRQSAYASQPRTGRVRAPTPPRGAVFGGQRDTSSGHTMVVPVSLVRPLPDGLFHSLLLPTFPLLHLIHPVSLPFGITPGNLSNLMRIALSVKKFLTTWCMAQCGSNFHAECIEEWKRLFDDQVQPSCPCCRTLWMNHGDYSWPEVEVEEEEEEESTTDSNDSHNAIQLLPYPSRGSSQRNSSGQLNEEQLEEEKTSPEDSSPPEENTVAYTLSDNGGSAASSIEAVNQMEPEGARTDLENPKWITHYCWRITHQRQHSYQPRILLEKRHLSPSLSNISVLVLTVASPEPTRMLLRRPKSQCHNL</sequence>
<proteinExistence type="predicted"/>
<accession>F2RXC6</accession>
<feature type="compositionally biased region" description="Acidic residues" evidence="1">
    <location>
        <begin position="322"/>
        <end position="333"/>
    </location>
</feature>
<dbReference type="InterPro" id="IPR013083">
    <property type="entry name" value="Znf_RING/FYVE/PHD"/>
</dbReference>
<feature type="compositionally biased region" description="Polar residues" evidence="1">
    <location>
        <begin position="178"/>
        <end position="188"/>
    </location>
</feature>
<keyword evidence="3" id="KW-1185">Reference proteome</keyword>
<dbReference type="AlphaFoldDB" id="F2RXC6"/>
<dbReference type="Proteomes" id="UP000009172">
    <property type="component" value="Unassembled WGS sequence"/>
</dbReference>
<dbReference type="SUPFAM" id="SSF57850">
    <property type="entry name" value="RING/U-box"/>
    <property type="match status" value="1"/>
</dbReference>